<dbReference type="PROSITE" id="PS50860">
    <property type="entry name" value="AA_TRNA_LIGASE_II_ALA"/>
    <property type="match status" value="1"/>
</dbReference>
<evidence type="ECO:0000256" key="6">
    <source>
        <dbReference type="ARBA" id="ARBA00022840"/>
    </source>
</evidence>
<comment type="caution">
    <text evidence="11">The sequence shown here is derived from an EMBL/GenBank/DDBJ whole genome shotgun (WGS) entry which is preliminary data.</text>
</comment>
<evidence type="ECO:0000259" key="10">
    <source>
        <dbReference type="PROSITE" id="PS50860"/>
    </source>
</evidence>
<dbReference type="SUPFAM" id="SSF55186">
    <property type="entry name" value="ThrRS/AlaRS common domain"/>
    <property type="match status" value="1"/>
</dbReference>
<feature type="domain" description="Alanyl-transfer RNA synthetases family profile" evidence="10">
    <location>
        <begin position="1"/>
        <end position="593"/>
    </location>
</feature>
<dbReference type="PANTHER" id="PTHR11777:SF9">
    <property type="entry name" value="ALANINE--TRNA LIGASE, CYTOPLASMIC"/>
    <property type="match status" value="1"/>
</dbReference>
<dbReference type="InterPro" id="IPR012947">
    <property type="entry name" value="tRNA_SAD"/>
</dbReference>
<dbReference type="GO" id="GO:0006419">
    <property type="term" value="P:alanyl-tRNA aminoacylation"/>
    <property type="evidence" value="ECO:0007669"/>
    <property type="project" value="InterPro"/>
</dbReference>
<reference evidence="11 12" key="1">
    <citation type="journal article" date="2016" name="Nat. Commun.">
        <title>Thousands of microbial genomes shed light on interconnected biogeochemical processes in an aquifer system.</title>
        <authorList>
            <person name="Anantharaman K."/>
            <person name="Brown C.T."/>
            <person name="Hug L.A."/>
            <person name="Sharon I."/>
            <person name="Castelle C.J."/>
            <person name="Probst A.J."/>
            <person name="Thomas B.C."/>
            <person name="Singh A."/>
            <person name="Wilkins M.J."/>
            <person name="Karaoz U."/>
            <person name="Brodie E.L."/>
            <person name="Williams K.H."/>
            <person name="Hubbard S.S."/>
            <person name="Banfield J.F."/>
        </authorList>
    </citation>
    <scope>NUCLEOTIDE SEQUENCE [LARGE SCALE GENOMIC DNA]</scope>
</reference>
<sequence length="593" mass="68868">MTHKDLRIKFVQFWEEKPRNHKYVPPAQLVLSNDATTLFTSSGMQPLVPYLMGETHQKGNRLYNIQPCIRTQDIEGVGDNRHTTFFEMMGNWSLGDYFKKEQLSWMFDFFSKKLGMPEEKLYITVFKGDYGVPKDEESAEAWKKLGIPNERIFYYGADKNWWSRSGRPDQMPVGEIGGPDSEIFYDFGTKHDPQFGKECHPNCDCGRFLEIGNSVFIEYQKKEDGKLSELTQKNVDYGGGLERILAACNNIPDIFQIDIFVNIISEIEKETGLLYSDKKNQEAMRVVADHMRAAVFMIIDGVLPAKKEHGYVLRRMLRRSAVKMHFLKRNLTPNFYSIIGREILRIYDKEQNVNKKDQQDIVAKVISQEMNKFSETLDKGLRLFEKKQDINEKIAFDLYQSYGFPFEITQELARQKGLDLNKRLFEEELESHKSLSRTASAGKFKGGLSDHSDQVIKYHTATHLLHQALRDVFGNSARQEGSNITQERLRFDVRLDHKLTEEDAKRVEKIINDRIDENLEVFYKIMPREEAERIGAASFFKEKYGDEVKVYFIGDYSKEFCGGPHVRTTSEIGHIHIKKVKKIGEKLVRIYAE</sequence>
<evidence type="ECO:0000256" key="5">
    <source>
        <dbReference type="ARBA" id="ARBA00022741"/>
    </source>
</evidence>
<dbReference type="EC" id="6.1.1.7" evidence="2"/>
<dbReference type="SUPFAM" id="SSF55681">
    <property type="entry name" value="Class II aaRS and biotin synthetases"/>
    <property type="match status" value="1"/>
</dbReference>
<evidence type="ECO:0000256" key="9">
    <source>
        <dbReference type="ARBA" id="ARBA00023146"/>
    </source>
</evidence>
<dbReference type="InterPro" id="IPR050058">
    <property type="entry name" value="Ala-tRNA_ligase"/>
</dbReference>
<keyword evidence="3" id="KW-0820">tRNA-binding</keyword>
<name>A0A1F7GXD1_9BACT</name>
<evidence type="ECO:0000313" key="12">
    <source>
        <dbReference type="Proteomes" id="UP000177159"/>
    </source>
</evidence>
<dbReference type="InterPro" id="IPR018164">
    <property type="entry name" value="Ala-tRNA-synth_IIc_N"/>
</dbReference>
<dbReference type="NCBIfam" id="NF002436">
    <property type="entry name" value="PRK01584.1"/>
    <property type="match status" value="1"/>
</dbReference>
<dbReference type="InterPro" id="IPR018165">
    <property type="entry name" value="Ala-tRNA-synth_IIc_core"/>
</dbReference>
<gene>
    <name evidence="11" type="ORF">A3C24_01780</name>
</gene>
<dbReference type="CDD" id="cd00673">
    <property type="entry name" value="AlaRS_core"/>
    <property type="match status" value="1"/>
</dbReference>
<dbReference type="Pfam" id="PF07973">
    <property type="entry name" value="tRNA_SAD"/>
    <property type="match status" value="1"/>
</dbReference>
<keyword evidence="8" id="KW-0648">Protein biosynthesis</keyword>
<dbReference type="Pfam" id="PF01411">
    <property type="entry name" value="tRNA-synt_2c"/>
    <property type="match status" value="1"/>
</dbReference>
<evidence type="ECO:0000256" key="4">
    <source>
        <dbReference type="ARBA" id="ARBA00022598"/>
    </source>
</evidence>
<accession>A0A1F7GXD1</accession>
<dbReference type="InterPro" id="IPR018163">
    <property type="entry name" value="Thr/Ala-tRNA-synth_IIc_edit"/>
</dbReference>
<comment type="similarity">
    <text evidence="1">Belongs to the class-II aminoacyl-tRNA synthetase family.</text>
</comment>
<dbReference type="GO" id="GO:0004813">
    <property type="term" value="F:alanine-tRNA ligase activity"/>
    <property type="evidence" value="ECO:0007669"/>
    <property type="project" value="UniProtKB-EC"/>
</dbReference>
<dbReference type="PRINTS" id="PR00980">
    <property type="entry name" value="TRNASYNTHALA"/>
</dbReference>
<dbReference type="AlphaFoldDB" id="A0A1F7GXD1"/>
<evidence type="ECO:0000256" key="2">
    <source>
        <dbReference type="ARBA" id="ARBA00013168"/>
    </source>
</evidence>
<evidence type="ECO:0000256" key="8">
    <source>
        <dbReference type="ARBA" id="ARBA00022917"/>
    </source>
</evidence>
<dbReference type="Proteomes" id="UP000177159">
    <property type="component" value="Unassembled WGS sequence"/>
</dbReference>
<organism evidence="11 12">
    <name type="scientific">Candidatus Roizmanbacteria bacterium RIFCSPHIGHO2_02_FULL_37_24</name>
    <dbReference type="NCBI Taxonomy" id="1802037"/>
    <lineage>
        <taxon>Bacteria</taxon>
        <taxon>Candidatus Roizmaniibacteriota</taxon>
    </lineage>
</organism>
<evidence type="ECO:0000256" key="3">
    <source>
        <dbReference type="ARBA" id="ARBA00022555"/>
    </source>
</evidence>
<evidence type="ECO:0000313" key="11">
    <source>
        <dbReference type="EMBL" id="OGK23505.1"/>
    </source>
</evidence>
<keyword evidence="4" id="KW-0436">Ligase</keyword>
<dbReference type="SUPFAM" id="SSF101353">
    <property type="entry name" value="Putative anticodon-binding domain of alanyl-tRNA synthetase (AlaRS)"/>
    <property type="match status" value="1"/>
</dbReference>
<dbReference type="GO" id="GO:0005524">
    <property type="term" value="F:ATP binding"/>
    <property type="evidence" value="ECO:0007669"/>
    <property type="project" value="UniProtKB-KW"/>
</dbReference>
<dbReference type="GO" id="GO:0002161">
    <property type="term" value="F:aminoacyl-tRNA deacylase activity"/>
    <property type="evidence" value="ECO:0007669"/>
    <property type="project" value="TreeGrafter"/>
</dbReference>
<dbReference type="InterPro" id="IPR002318">
    <property type="entry name" value="Ala-tRNA-lgiase_IIc"/>
</dbReference>
<dbReference type="Gene3D" id="3.30.980.10">
    <property type="entry name" value="Threonyl-trna Synthetase, Chain A, domain 2"/>
    <property type="match status" value="1"/>
</dbReference>
<dbReference type="Gene3D" id="3.30.930.10">
    <property type="entry name" value="Bira Bifunctional Protein, Domain 2"/>
    <property type="match status" value="1"/>
</dbReference>
<dbReference type="Gene3D" id="3.30.54.20">
    <property type="match status" value="1"/>
</dbReference>
<keyword evidence="9" id="KW-0030">Aminoacyl-tRNA synthetase</keyword>
<protein>
    <recommendedName>
        <fullName evidence="2">alanine--tRNA ligase</fullName>
        <ecNumber evidence="2">6.1.1.7</ecNumber>
    </recommendedName>
</protein>
<keyword evidence="6" id="KW-0067">ATP-binding</keyword>
<dbReference type="SMART" id="SM00863">
    <property type="entry name" value="tRNA_SAD"/>
    <property type="match status" value="1"/>
</dbReference>
<dbReference type="EMBL" id="MFZM01000020">
    <property type="protein sequence ID" value="OGK23505.1"/>
    <property type="molecule type" value="Genomic_DNA"/>
</dbReference>
<dbReference type="GO" id="GO:0005829">
    <property type="term" value="C:cytosol"/>
    <property type="evidence" value="ECO:0007669"/>
    <property type="project" value="TreeGrafter"/>
</dbReference>
<dbReference type="PANTHER" id="PTHR11777">
    <property type="entry name" value="ALANYL-TRNA SYNTHETASE"/>
    <property type="match status" value="1"/>
</dbReference>
<dbReference type="InterPro" id="IPR045864">
    <property type="entry name" value="aa-tRNA-synth_II/BPL/LPL"/>
</dbReference>
<evidence type="ECO:0000256" key="1">
    <source>
        <dbReference type="ARBA" id="ARBA00008226"/>
    </source>
</evidence>
<keyword evidence="7" id="KW-0694">RNA-binding</keyword>
<evidence type="ECO:0000256" key="7">
    <source>
        <dbReference type="ARBA" id="ARBA00022884"/>
    </source>
</evidence>
<dbReference type="GO" id="GO:0000049">
    <property type="term" value="F:tRNA binding"/>
    <property type="evidence" value="ECO:0007669"/>
    <property type="project" value="UniProtKB-KW"/>
</dbReference>
<dbReference type="InterPro" id="IPR018162">
    <property type="entry name" value="Ala-tRNA-ligase_IIc_anticod-bd"/>
</dbReference>
<keyword evidence="5" id="KW-0547">Nucleotide-binding</keyword>
<dbReference type="FunFam" id="3.30.980.10:FF:000004">
    <property type="entry name" value="Alanine--tRNA ligase, cytoplasmic"/>
    <property type="match status" value="1"/>
</dbReference>
<proteinExistence type="inferred from homology"/>